<dbReference type="GeneID" id="301325705"/>
<dbReference type="Pfam" id="PF01370">
    <property type="entry name" value="Epimerase"/>
    <property type="match status" value="1"/>
</dbReference>
<organism evidence="6 7">
    <name type="scientific">Guptibacillus hwajinpoensis</name>
    <dbReference type="NCBI Taxonomy" id="208199"/>
    <lineage>
        <taxon>Bacteria</taxon>
        <taxon>Bacillati</taxon>
        <taxon>Bacillota</taxon>
        <taxon>Bacilli</taxon>
        <taxon>Bacillales</taxon>
        <taxon>Guptibacillaceae</taxon>
        <taxon>Guptibacillus</taxon>
    </lineage>
</organism>
<sequence>MKILVTGGAGFIGSHLVEQLLKQNHTVITLDDLSNGRKSFLDPVLENPNHQFIQGSVLETKLLYQIIKDCDAVFHLAAVLGVKNTVENPLKVIEGNVDGTRNVLEAAYLNKTKVIFTSTSEVYGKNDELPFHENSNRVLGPTTTPRWCYASAKALDEHMCFAYGQKGLPVTVVRYFNAYGPRATSTQYGGVVPKFITAALKGEPLTIYGNGEQTRSFTFVEDTVRGTIACLDPIVDHQVLNIGINEEITINELAKKIKTISGSQSSIVYIPYEKALGKGYEDTPHRVPNITKAKELLAFQPNVSLDEGLKRTIDWYEIQLIEREGRG</sequence>
<reference evidence="6" key="1">
    <citation type="submission" date="2023-07" db="EMBL/GenBank/DDBJ databases">
        <title>Genomic Encyclopedia of Type Strains, Phase IV (KMG-IV): sequencing the most valuable type-strain genomes for metagenomic binning, comparative biology and taxonomic classification.</title>
        <authorList>
            <person name="Goeker M."/>
        </authorList>
    </citation>
    <scope>NUCLEOTIDE SEQUENCE [LARGE SCALE GENOMIC DNA]</scope>
    <source>
        <strain evidence="6">JSM 076093</strain>
    </source>
</reference>
<comment type="caution">
    <text evidence="6">The sequence shown here is derived from an EMBL/GenBank/DDBJ whole genome shotgun (WGS) entry which is preliminary data.</text>
</comment>
<accession>A0ABU0K004</accession>
<dbReference type="EC" id="5.1.3.2" evidence="6"/>
<dbReference type="EMBL" id="JAUSWM010000002">
    <property type="protein sequence ID" value="MDQ0482690.1"/>
    <property type="molecule type" value="Genomic_DNA"/>
</dbReference>
<dbReference type="InterPro" id="IPR044516">
    <property type="entry name" value="UXS-like"/>
</dbReference>
<dbReference type="InterPro" id="IPR036291">
    <property type="entry name" value="NAD(P)-bd_dom_sf"/>
</dbReference>
<keyword evidence="3" id="KW-0520">NAD</keyword>
<evidence type="ECO:0000256" key="2">
    <source>
        <dbReference type="ARBA" id="ARBA00022793"/>
    </source>
</evidence>
<dbReference type="Gene3D" id="3.40.50.720">
    <property type="entry name" value="NAD(P)-binding Rossmann-like Domain"/>
    <property type="match status" value="1"/>
</dbReference>
<keyword evidence="6" id="KW-0413">Isomerase</keyword>
<dbReference type="RefSeq" id="WP_301550456.1">
    <property type="nucleotide sequence ID" value="NZ_JAQRMZ010000001.1"/>
</dbReference>
<dbReference type="GO" id="GO:0003978">
    <property type="term" value="F:UDP-glucose 4-epimerase activity"/>
    <property type="evidence" value="ECO:0007669"/>
    <property type="project" value="UniProtKB-EC"/>
</dbReference>
<keyword evidence="4" id="KW-0456">Lyase</keyword>
<dbReference type="PANTHER" id="PTHR43078">
    <property type="entry name" value="UDP-GLUCURONIC ACID DECARBOXYLASE-RELATED"/>
    <property type="match status" value="1"/>
</dbReference>
<feature type="domain" description="NAD-dependent epimerase/dehydratase" evidence="5">
    <location>
        <begin position="3"/>
        <end position="243"/>
    </location>
</feature>
<keyword evidence="7" id="KW-1185">Reference proteome</keyword>
<gene>
    <name evidence="6" type="ORF">QO000_001659</name>
</gene>
<keyword evidence="2" id="KW-0210">Decarboxylase</keyword>
<proteinExistence type="predicted"/>
<comment type="cofactor">
    <cofactor evidence="1">
        <name>NAD(+)</name>
        <dbReference type="ChEBI" id="CHEBI:57540"/>
    </cofactor>
</comment>
<dbReference type="PANTHER" id="PTHR43078:SF6">
    <property type="entry name" value="UDP-GLUCURONIC ACID DECARBOXYLASE 1"/>
    <property type="match status" value="1"/>
</dbReference>
<evidence type="ECO:0000313" key="7">
    <source>
        <dbReference type="Proteomes" id="UP001226720"/>
    </source>
</evidence>
<evidence type="ECO:0000313" key="6">
    <source>
        <dbReference type="EMBL" id="MDQ0482690.1"/>
    </source>
</evidence>
<dbReference type="SUPFAM" id="SSF51735">
    <property type="entry name" value="NAD(P)-binding Rossmann-fold domains"/>
    <property type="match status" value="1"/>
</dbReference>
<evidence type="ECO:0000256" key="1">
    <source>
        <dbReference type="ARBA" id="ARBA00001911"/>
    </source>
</evidence>
<dbReference type="InterPro" id="IPR001509">
    <property type="entry name" value="Epimerase_deHydtase"/>
</dbReference>
<dbReference type="Proteomes" id="UP001226720">
    <property type="component" value="Unassembled WGS sequence"/>
</dbReference>
<name>A0ABU0K004_9BACL</name>
<evidence type="ECO:0000256" key="4">
    <source>
        <dbReference type="ARBA" id="ARBA00023239"/>
    </source>
</evidence>
<protein>
    <submittedName>
        <fullName evidence="6">UDP-glucose 4-epimerase</fullName>
        <ecNumber evidence="6">5.1.3.2</ecNumber>
    </submittedName>
</protein>
<evidence type="ECO:0000259" key="5">
    <source>
        <dbReference type="Pfam" id="PF01370"/>
    </source>
</evidence>
<evidence type="ECO:0000256" key="3">
    <source>
        <dbReference type="ARBA" id="ARBA00023027"/>
    </source>
</evidence>